<comment type="caution">
    <text evidence="3">The sequence shown here is derived from an EMBL/GenBank/DDBJ whole genome shotgun (WGS) entry which is preliminary data.</text>
</comment>
<dbReference type="OrthoDB" id="465746at2"/>
<keyword evidence="2" id="KW-0472">Membrane</keyword>
<organism evidence="3 4">
    <name type="scientific">Brunnivagina elsteri CCALA 953</name>
    <dbReference type="NCBI Taxonomy" id="987040"/>
    <lineage>
        <taxon>Bacteria</taxon>
        <taxon>Bacillati</taxon>
        <taxon>Cyanobacteriota</taxon>
        <taxon>Cyanophyceae</taxon>
        <taxon>Nostocales</taxon>
        <taxon>Calotrichaceae</taxon>
        <taxon>Brunnivagina</taxon>
    </lineage>
</organism>
<keyword evidence="2" id="KW-1133">Transmembrane helix</keyword>
<feature type="transmembrane region" description="Helical" evidence="2">
    <location>
        <begin position="80"/>
        <end position="101"/>
    </location>
</feature>
<evidence type="ECO:0000256" key="2">
    <source>
        <dbReference type="SAM" id="Phobius"/>
    </source>
</evidence>
<dbReference type="InterPro" id="IPR005498">
    <property type="entry name" value="T4SS_VirB10/TraB/TrbI"/>
</dbReference>
<feature type="region of interest" description="Disordered" evidence="1">
    <location>
        <begin position="260"/>
        <end position="279"/>
    </location>
</feature>
<name>A0A2A2TD16_9CYAN</name>
<keyword evidence="4" id="KW-1185">Reference proteome</keyword>
<feature type="region of interest" description="Disordered" evidence="1">
    <location>
        <begin position="1"/>
        <end position="21"/>
    </location>
</feature>
<reference evidence="3 4" key="1">
    <citation type="submission" date="2017-08" db="EMBL/GenBank/DDBJ databases">
        <title>Draft genome sequence of filamentous cyanobacterium Calothrix elsteri CCALA 953.</title>
        <authorList>
            <person name="Gagunashvili A.N."/>
            <person name="Elster J."/>
            <person name="Andresson O.S."/>
        </authorList>
    </citation>
    <scope>NUCLEOTIDE SEQUENCE [LARGE SCALE GENOMIC DNA]</scope>
    <source>
        <strain evidence="3 4">CCALA 953</strain>
    </source>
</reference>
<accession>A0A2A2TD16</accession>
<dbReference type="EMBL" id="NTFS01000362">
    <property type="protein sequence ID" value="PAX51622.1"/>
    <property type="molecule type" value="Genomic_DNA"/>
</dbReference>
<evidence type="ECO:0000313" key="3">
    <source>
        <dbReference type="EMBL" id="PAX51622.1"/>
    </source>
</evidence>
<gene>
    <name evidence="3" type="ORF">CK510_23815</name>
</gene>
<feature type="region of interest" description="Disordered" evidence="1">
    <location>
        <begin position="151"/>
        <end position="180"/>
    </location>
</feature>
<feature type="compositionally biased region" description="Polar residues" evidence="1">
    <location>
        <begin position="166"/>
        <end position="178"/>
    </location>
</feature>
<evidence type="ECO:0000313" key="4">
    <source>
        <dbReference type="Proteomes" id="UP000218238"/>
    </source>
</evidence>
<dbReference type="AlphaFoldDB" id="A0A2A2TD16"/>
<dbReference type="Proteomes" id="UP000218238">
    <property type="component" value="Unassembled WGS sequence"/>
</dbReference>
<dbReference type="Pfam" id="PF03743">
    <property type="entry name" value="TrbI"/>
    <property type="match status" value="1"/>
</dbReference>
<sequence length="544" mass="59899">MQNLSDENNEQENNWNEESFAKLLGLNDEKNSDKKTQLIESAEVVQGEINNQDTNPIATHELFDDPQLGKTQPTFYGNPFAKFGAVGLVMLVVFGGAATVLNSIMSGKPRIAPTIANREESNPKVEIADNSQATETGKLKAELALSTQAEKIKSVEHSQRPKTQIVRRNTQPQNNKLSPTVVPREIPRNRVTYVARPIPQRVSYNPPHAAYTPRLQPVVNKVNPPSLSKPLPKKEEVNPIEEWREISSLGSYGNVQFASNSKSDSLPNNTLTSAVDEQQTPTIPRATLVSFTSNPNQIVTTNNDSELEPLHDEEASIINNQEIQQLTVGSSSLGKLVTPLIWANNQVNNVDRQSNSKQQSDKFIIQLSKSLKTKDGFVILPKNSQIIVQVKDIQKSGFIELEATGAVIDGNEYLLPANAIAIRGKSGQPLIASKWGDKGGEIASRDAETFAVGSLAKVGKVLNQPKEEQTSTNSDFGGTSSFSSIRRNRSNILGAVLEGGFEPLTQQILQRNQQALQEIQQRENVWYVKAGTEVQVFVNQTFQF</sequence>
<proteinExistence type="predicted"/>
<protein>
    <submittedName>
        <fullName evidence="3">Conjugal transfer protein TrbI</fullName>
    </submittedName>
</protein>
<keyword evidence="2" id="KW-0812">Transmembrane</keyword>
<dbReference type="RefSeq" id="WP_095724038.1">
    <property type="nucleotide sequence ID" value="NZ_NTFS01000362.1"/>
</dbReference>
<evidence type="ECO:0000256" key="1">
    <source>
        <dbReference type="SAM" id="MobiDB-lite"/>
    </source>
</evidence>